<proteinExistence type="predicted"/>
<evidence type="ECO:0000313" key="2">
    <source>
        <dbReference type="Proteomes" id="UP001227101"/>
    </source>
</evidence>
<name>A0ABY8XBB5_9PSEU</name>
<organism evidence="1 2">
    <name type="scientific">Amycolatopsis nalaikhensis</name>
    <dbReference type="NCBI Taxonomy" id="715472"/>
    <lineage>
        <taxon>Bacteria</taxon>
        <taxon>Bacillati</taxon>
        <taxon>Actinomycetota</taxon>
        <taxon>Actinomycetes</taxon>
        <taxon>Pseudonocardiales</taxon>
        <taxon>Pseudonocardiaceae</taxon>
        <taxon>Amycolatopsis</taxon>
    </lineage>
</organism>
<evidence type="ECO:0000313" key="1">
    <source>
        <dbReference type="EMBL" id="WIV53225.1"/>
    </source>
</evidence>
<protein>
    <submittedName>
        <fullName evidence="1">Uncharacterized protein</fullName>
    </submittedName>
</protein>
<keyword evidence="2" id="KW-1185">Reference proteome</keyword>
<dbReference type="EMBL" id="CP127173">
    <property type="protein sequence ID" value="WIV53225.1"/>
    <property type="molecule type" value="Genomic_DNA"/>
</dbReference>
<dbReference type="Proteomes" id="UP001227101">
    <property type="component" value="Chromosome"/>
</dbReference>
<reference evidence="1 2" key="1">
    <citation type="submission" date="2023-06" db="EMBL/GenBank/DDBJ databases">
        <authorList>
            <person name="Oyuntsetseg B."/>
            <person name="Kim S.B."/>
        </authorList>
    </citation>
    <scope>NUCLEOTIDE SEQUENCE [LARGE SCALE GENOMIC DNA]</scope>
    <source>
        <strain evidence="1 2">2-2</strain>
    </source>
</reference>
<sequence length="277" mass="30163">MTSRGAEPGVRFLLTLIDPGDAADVTRRLGIGEPVPVGDEDAVWRLGRVDAPRSVLLWMLEQDDPDTNRRIFHQPHVGDAVKRDILRGLPFGAGDGPLPVRVDCGHRYCSHAEPDIPVHPRGLIGGLREARTMGSARVAARAVSKPDWSDVAEADEVEPLPGYARWALGERIDCPTALRARFCPHPKFVTRFRKSGIVEPREYVERGRPPRTVLEVFHLGAQLFPRRVGEAAATLAPLVRAELAANADAWAVLAQLLPTFAGTVPELVVTSGAVARV</sequence>
<gene>
    <name evidence="1" type="ORF">QP939_30450</name>
</gene>
<accession>A0ABY8XBB5</accession>
<dbReference type="RefSeq" id="WP_285449615.1">
    <property type="nucleotide sequence ID" value="NZ_CP127173.1"/>
</dbReference>